<dbReference type="InterPro" id="IPR001763">
    <property type="entry name" value="Rhodanese-like_dom"/>
</dbReference>
<dbReference type="Gene3D" id="3.40.250.10">
    <property type="entry name" value="Rhodanese-like domain"/>
    <property type="match status" value="1"/>
</dbReference>
<dbReference type="SMART" id="SM00450">
    <property type="entry name" value="RHOD"/>
    <property type="match status" value="1"/>
</dbReference>
<dbReference type="InterPro" id="IPR018634">
    <property type="entry name" value="ChrB_C"/>
</dbReference>
<dbReference type="SUPFAM" id="SSF52821">
    <property type="entry name" value="Rhodanese/Cell cycle control phosphatase"/>
    <property type="match status" value="1"/>
</dbReference>
<dbReference type="OrthoDB" id="9784302at2"/>
<accession>A0A0B5E802</accession>
<name>A0A0B5E802_9RHOB</name>
<evidence type="ECO:0000313" key="2">
    <source>
        <dbReference type="EMBL" id="AJE49535.1"/>
    </source>
</evidence>
<sequence length="272" mass="30220">MASYNEIPVSALARLIGTPYCPTLLDVRIDEDFDDDPRLIPGAYRHPFNSVVDLAETLKDRSVVVYCQKGLKISQGAAALLRASGVNAEVLEGGQFAWRDAKLPLVITDKLPPLDALGRTVWVTRHRPKIDRIACPWLIRRFIDPKAQILFVAASQVGNVAERFNATPFDIEDVFWSHRGETCTFDTMIEEFGIGHEALERLAVIVRGADTNRHDLAPEAAGLLAASLGLSRMFRDDLEQLDAGMLLYDAFYRWARDATSEGHDWPAASTKA</sequence>
<dbReference type="HOGENOM" id="CLU_1030043_0_0_5"/>
<evidence type="ECO:0000259" key="1">
    <source>
        <dbReference type="PROSITE" id="PS50206"/>
    </source>
</evidence>
<dbReference type="EMBL" id="CP004398">
    <property type="protein sequence ID" value="AJE49535.1"/>
    <property type="molecule type" value="Genomic_DNA"/>
</dbReference>
<dbReference type="PROSITE" id="PS50206">
    <property type="entry name" value="RHODANESE_3"/>
    <property type="match status" value="1"/>
</dbReference>
<geneLocation type="plasmid" evidence="2 3">
    <name>pP73E</name>
</geneLocation>
<feature type="domain" description="Rhodanese" evidence="1">
    <location>
        <begin position="23"/>
        <end position="107"/>
    </location>
</feature>
<gene>
    <name evidence="2" type="ORF">P73_4820</name>
</gene>
<dbReference type="Proteomes" id="UP000031521">
    <property type="component" value="Plasmid pP73E"/>
</dbReference>
<dbReference type="KEGG" id="cid:P73_4820"/>
<protein>
    <submittedName>
        <fullName evidence="2">Chromate resistance exported protein</fullName>
    </submittedName>
</protein>
<dbReference type="RefSeq" id="WP_043872397.1">
    <property type="nucleotide sequence ID" value="NZ_CP004398.1"/>
</dbReference>
<evidence type="ECO:0000313" key="3">
    <source>
        <dbReference type="Proteomes" id="UP000031521"/>
    </source>
</evidence>
<dbReference type="Pfam" id="PF00581">
    <property type="entry name" value="Rhodanese"/>
    <property type="match status" value="1"/>
</dbReference>
<organism evidence="2 3">
    <name type="scientific">Celeribacter indicus</name>
    <dbReference type="NCBI Taxonomy" id="1208324"/>
    <lineage>
        <taxon>Bacteria</taxon>
        <taxon>Pseudomonadati</taxon>
        <taxon>Pseudomonadota</taxon>
        <taxon>Alphaproteobacteria</taxon>
        <taxon>Rhodobacterales</taxon>
        <taxon>Roseobacteraceae</taxon>
        <taxon>Celeribacter</taxon>
    </lineage>
</organism>
<keyword evidence="3" id="KW-1185">Reference proteome</keyword>
<dbReference type="Pfam" id="PF09828">
    <property type="entry name" value="ChrB_C"/>
    <property type="match status" value="1"/>
</dbReference>
<dbReference type="AlphaFoldDB" id="A0A0B5E802"/>
<dbReference type="InterPro" id="IPR036873">
    <property type="entry name" value="Rhodanese-like_dom_sf"/>
</dbReference>
<reference evidence="2 3" key="1">
    <citation type="journal article" date="2014" name="Int. J. Syst. Evol. Microbiol.">
        <title>Celeribacter indicus sp. nov., a polycyclic aromatic hydrocarbon-degrading bacterium from deep-sea sediment and reclassification of Huaishuia halophila as Celeribacter halophilus comb. nov.</title>
        <authorList>
            <person name="Lai Q."/>
            <person name="Cao J."/>
            <person name="Yuan J."/>
            <person name="Li F."/>
            <person name="Shao Z."/>
        </authorList>
    </citation>
    <scope>NUCLEOTIDE SEQUENCE [LARGE SCALE GENOMIC DNA]</scope>
    <source>
        <strain evidence="2">P73</strain>
        <plasmid evidence="3">Plasmid pP73E</plasmid>
    </source>
</reference>
<proteinExistence type="predicted"/>
<keyword evidence="2" id="KW-0614">Plasmid</keyword>